<dbReference type="RefSeq" id="WP_281795997.1">
    <property type="nucleotide sequence ID" value="NZ_BSDR01000001.1"/>
</dbReference>
<keyword evidence="3" id="KW-1003">Cell membrane</keyword>
<organism evidence="8 9">
    <name type="scientific">Desulforhabdus amnigena</name>
    <dbReference type="NCBI Taxonomy" id="40218"/>
    <lineage>
        <taxon>Bacteria</taxon>
        <taxon>Pseudomonadati</taxon>
        <taxon>Thermodesulfobacteriota</taxon>
        <taxon>Syntrophobacteria</taxon>
        <taxon>Syntrophobacterales</taxon>
        <taxon>Syntrophobacteraceae</taxon>
        <taxon>Desulforhabdus</taxon>
    </lineage>
</organism>
<keyword evidence="6 7" id="KW-0472">Membrane</keyword>
<dbReference type="PANTHER" id="PTHR30250:SF10">
    <property type="entry name" value="LIPOPOLYSACCHARIDE BIOSYNTHESIS PROTEIN WZXC"/>
    <property type="match status" value="1"/>
</dbReference>
<comment type="similarity">
    <text evidence="2">Belongs to the polysaccharide synthase family.</text>
</comment>
<comment type="caution">
    <text evidence="8">The sequence shown here is derived from an EMBL/GenBank/DDBJ whole genome shotgun (WGS) entry which is preliminary data.</text>
</comment>
<dbReference type="PANTHER" id="PTHR30250">
    <property type="entry name" value="PST FAMILY PREDICTED COLANIC ACID TRANSPORTER"/>
    <property type="match status" value="1"/>
</dbReference>
<feature type="transmembrane region" description="Helical" evidence="7">
    <location>
        <begin position="410"/>
        <end position="432"/>
    </location>
</feature>
<feature type="transmembrane region" description="Helical" evidence="7">
    <location>
        <begin position="358"/>
        <end position="377"/>
    </location>
</feature>
<gene>
    <name evidence="8" type="ORF">DAMNIGENAA_33300</name>
</gene>
<keyword evidence="4 7" id="KW-0812">Transmembrane</keyword>
<accession>A0A9W6FW39</accession>
<evidence type="ECO:0000313" key="8">
    <source>
        <dbReference type="EMBL" id="GLI35897.1"/>
    </source>
</evidence>
<dbReference type="AlphaFoldDB" id="A0A9W6FW39"/>
<protein>
    <submittedName>
        <fullName evidence="8">Lipopolysaccharide biosynthesis protein</fullName>
    </submittedName>
</protein>
<dbReference type="Pfam" id="PF13440">
    <property type="entry name" value="Polysacc_synt_3"/>
    <property type="match status" value="1"/>
</dbReference>
<dbReference type="GO" id="GO:0005886">
    <property type="term" value="C:plasma membrane"/>
    <property type="evidence" value="ECO:0007669"/>
    <property type="project" value="UniProtKB-SubCell"/>
</dbReference>
<feature type="transmembrane region" description="Helical" evidence="7">
    <location>
        <begin position="177"/>
        <end position="195"/>
    </location>
</feature>
<sequence length="487" mass="53201">MSLIRQIISGAAWNIGAQVSSQVISLVSMMFLVRWLSPDDFGLIAMCVVLKGLAFVFANLGLSAAIIQKKEIDALYLSTAFWASLGAGIAVTVTVAALGPAMAWFFQRSELSGIVAVSSLTFAFGGLTTTHHALLERRMAFRSLSFIDLFVQLGASLVGIAAAAQGYGYWSLVGREISASLLSLPFLWGVARWVPRFRFCRRRFKDLFSFSMYVLGSNLVNFFNRNGDNLIIGKFLGASALGIYDFAYNLMLKPLQYISFTVGRSLFPALSQIQTDKAQVRDIYLKSIKVISLITFPMMGGMWTISPNVIPLVFGEKWLSAVPVFQILCLVGALQSVGTTVGTVLLSQDRSDLAFKMTIFVSPFVWFAFLAGLPWGIVGVAKAYAIVSLCWWLVSHSLTNRIIDLSMKSFLLQLASPACASAIMMVVVKYASIYIDGQMGLNELPLLLGAKISLGAFVYCSVASIMHRRQLSIAFHGLSAKLALARK</sequence>
<evidence type="ECO:0000256" key="2">
    <source>
        <dbReference type="ARBA" id="ARBA00007430"/>
    </source>
</evidence>
<dbReference type="CDD" id="cd13127">
    <property type="entry name" value="MATE_tuaB_like"/>
    <property type="match status" value="1"/>
</dbReference>
<feature type="transmembrane region" description="Helical" evidence="7">
    <location>
        <begin position="111"/>
        <end position="134"/>
    </location>
</feature>
<reference evidence="8" key="1">
    <citation type="submission" date="2022-12" db="EMBL/GenBank/DDBJ databases">
        <title>Reference genome sequencing for broad-spectrum identification of bacterial and archaeal isolates by mass spectrometry.</title>
        <authorList>
            <person name="Sekiguchi Y."/>
            <person name="Tourlousse D.M."/>
        </authorList>
    </citation>
    <scope>NUCLEOTIDE SEQUENCE</scope>
    <source>
        <strain evidence="8">ASRB1</strain>
    </source>
</reference>
<name>A0A9W6FW39_9BACT</name>
<dbReference type="Proteomes" id="UP001144372">
    <property type="component" value="Unassembled WGS sequence"/>
</dbReference>
<feature type="transmembrane region" description="Helical" evidence="7">
    <location>
        <begin position="287"/>
        <end position="305"/>
    </location>
</feature>
<feature type="transmembrane region" description="Helical" evidence="7">
    <location>
        <begin position="74"/>
        <end position="99"/>
    </location>
</feature>
<evidence type="ECO:0000256" key="4">
    <source>
        <dbReference type="ARBA" id="ARBA00022692"/>
    </source>
</evidence>
<evidence type="ECO:0000256" key="1">
    <source>
        <dbReference type="ARBA" id="ARBA00004651"/>
    </source>
</evidence>
<keyword evidence="5 7" id="KW-1133">Transmembrane helix</keyword>
<feature type="transmembrane region" description="Helical" evidence="7">
    <location>
        <begin position="444"/>
        <end position="466"/>
    </location>
</feature>
<dbReference type="NCBIfam" id="NF007773">
    <property type="entry name" value="PRK10459.1"/>
    <property type="match status" value="1"/>
</dbReference>
<feature type="transmembrane region" description="Helical" evidence="7">
    <location>
        <begin position="325"/>
        <end position="346"/>
    </location>
</feature>
<dbReference type="EMBL" id="BSDR01000001">
    <property type="protein sequence ID" value="GLI35897.1"/>
    <property type="molecule type" value="Genomic_DNA"/>
</dbReference>
<evidence type="ECO:0000313" key="9">
    <source>
        <dbReference type="Proteomes" id="UP001144372"/>
    </source>
</evidence>
<evidence type="ECO:0000256" key="3">
    <source>
        <dbReference type="ARBA" id="ARBA00022475"/>
    </source>
</evidence>
<evidence type="ECO:0000256" key="7">
    <source>
        <dbReference type="SAM" id="Phobius"/>
    </source>
</evidence>
<feature type="transmembrane region" description="Helical" evidence="7">
    <location>
        <begin position="41"/>
        <end position="62"/>
    </location>
</feature>
<comment type="subcellular location">
    <subcellularLocation>
        <location evidence="1">Cell membrane</location>
        <topology evidence="1">Multi-pass membrane protein</topology>
    </subcellularLocation>
</comment>
<evidence type="ECO:0000256" key="5">
    <source>
        <dbReference type="ARBA" id="ARBA00022989"/>
    </source>
</evidence>
<feature type="transmembrane region" description="Helical" evidence="7">
    <location>
        <begin position="146"/>
        <end position="165"/>
    </location>
</feature>
<keyword evidence="9" id="KW-1185">Reference proteome</keyword>
<evidence type="ECO:0000256" key="6">
    <source>
        <dbReference type="ARBA" id="ARBA00023136"/>
    </source>
</evidence>
<proteinExistence type="inferred from homology"/>
<feature type="transmembrane region" description="Helical" evidence="7">
    <location>
        <begin position="12"/>
        <end position="35"/>
    </location>
</feature>
<dbReference type="InterPro" id="IPR050833">
    <property type="entry name" value="Poly_Biosynth_Transport"/>
</dbReference>